<organism evidence="1 2">
    <name type="scientific">Rhodanobacter denitrificans</name>
    <dbReference type="NCBI Taxonomy" id="666685"/>
    <lineage>
        <taxon>Bacteria</taxon>
        <taxon>Pseudomonadati</taxon>
        <taxon>Pseudomonadota</taxon>
        <taxon>Gammaproteobacteria</taxon>
        <taxon>Lysobacterales</taxon>
        <taxon>Rhodanobacteraceae</taxon>
        <taxon>Rhodanobacter</taxon>
    </lineage>
</organism>
<gene>
    <name evidence="1" type="ORF">R2APBS1_2007</name>
</gene>
<dbReference type="KEGG" id="rhd:R2APBS1_2007"/>
<evidence type="ECO:0000313" key="1">
    <source>
        <dbReference type="EMBL" id="AGG89130.1"/>
    </source>
</evidence>
<dbReference type="EMBL" id="CP003470">
    <property type="protein sequence ID" value="AGG89130.1"/>
    <property type="molecule type" value="Genomic_DNA"/>
</dbReference>
<sequence length="251" mass="26929">MHIVLNKKGKGDKTLWCSVSVGATSVEVRSGSSKTGLAPKMRLTSDGTKMSAGTVGVWGEHLVERKRQAGFALQRQDDSFHLEFLDPSLMVVRFHSDVAYQFANACRRAGIARWEADNGRGGSIGVRQDGDGRFLLLYDVESDGWLETFGPNTTKAFPPNGAVTNAVMGLVAIGAAEVVAFPGFRGGADWDAPVPKAVKVDIHDDASAAVLDSAVLRYARTAIRHADVLALRSQRPDPLAVHVGISRAMML</sequence>
<dbReference type="HOGENOM" id="CLU_1106437_0_0_6"/>
<dbReference type="AlphaFoldDB" id="M4NEA5"/>
<accession>M4NEA5</accession>
<reference evidence="1 2" key="1">
    <citation type="submission" date="2012-04" db="EMBL/GenBank/DDBJ databases">
        <title>Complete genome of Rhodanobacter sp. 2APBS1.</title>
        <authorList>
            <consortium name="US DOE Joint Genome Institute"/>
            <person name="Huntemann M."/>
            <person name="Wei C.-L."/>
            <person name="Han J."/>
            <person name="Detter J.C."/>
            <person name="Han C."/>
            <person name="Tapia R."/>
            <person name="Munk A.C.C."/>
            <person name="Chen A."/>
            <person name="Krypides N."/>
            <person name="Mavromatis K."/>
            <person name="Markowitz V."/>
            <person name="Szeto E."/>
            <person name="Ivanova N."/>
            <person name="Mikhailova N."/>
            <person name="Ovchinnikova G."/>
            <person name="Pagani I."/>
            <person name="Pati A."/>
            <person name="Goodwin L."/>
            <person name="Peters L."/>
            <person name="Pitluck S."/>
            <person name="Woyke T."/>
            <person name="Prakash O."/>
            <person name="Elkins J."/>
            <person name="Brown S."/>
            <person name="Palumbo A."/>
            <person name="Hemme C."/>
            <person name="Zhou J."/>
            <person name="Watson D."/>
            <person name="Jardine P."/>
            <person name="Kostka J."/>
            <person name="Green S."/>
        </authorList>
    </citation>
    <scope>NUCLEOTIDE SEQUENCE [LARGE SCALE GENOMIC DNA]</scope>
    <source>
        <strain evidence="1 2">2APBS1</strain>
    </source>
</reference>
<proteinExistence type="predicted"/>
<evidence type="ECO:0000313" key="2">
    <source>
        <dbReference type="Proteomes" id="UP000011859"/>
    </source>
</evidence>
<dbReference type="Proteomes" id="UP000011859">
    <property type="component" value="Chromosome"/>
</dbReference>
<dbReference type="GeneID" id="72428740"/>
<dbReference type="RefSeq" id="WP_015447855.1">
    <property type="nucleotide sequence ID" value="NC_020541.1"/>
</dbReference>
<protein>
    <submittedName>
        <fullName evidence="1">Uncharacterized protein</fullName>
    </submittedName>
</protein>
<keyword evidence="2" id="KW-1185">Reference proteome</keyword>
<name>M4NEA5_9GAMM</name>